<dbReference type="InterPro" id="IPR051448">
    <property type="entry name" value="CdaR-like_regulators"/>
</dbReference>
<sequence>MTLGELVSIDTLHTHVIAGASGLDRRVQWAHSCELDEPWKWLGTDELLMTVGFCVPKSAAKQVEFVRELSRAGIVGAMIGARIEDLTLSPEMLEEANQLGFPIMNTAPEVPWSAVARHVAAATSASQTSQVMTLAKLYELTAMSANATELARNIATLLRIELTVHETESGLEIMSSRDHTTTGNDEGAEDDSTVSLRVRTHELSSRFAASLEVGEYPGAGLGAMVLVHLKRVLEVETDRLMFEVSAQADALQEHLAQLLKGNEPEGAAELFAAHSLGGAFRIIAFPQEGAQLVARAAIVRNFRVLVGRNRSLGIIVAPAVEIGRVKQLLGECDMLAGVSSLFDELSDARSLVSEAESALMDAESTGTRWSEFAGSRIAMLSRSEREAHDIIKEVLGPLGESTERAAVLRDTLFTYLRHERSWNDTSADLGIHRQTLSYRLRQVESLTGRSIAKTEDLAALWIASQAWQKYGAVTQVHG</sequence>
<name>A0A7G9S211_9MICO</name>
<protein>
    <submittedName>
        <fullName evidence="3">PucR family transcriptional regulator ligand-binding domain-containing protein</fullName>
    </submittedName>
</protein>
<proteinExistence type="predicted"/>
<dbReference type="InterPro" id="IPR012914">
    <property type="entry name" value="PucR_dom"/>
</dbReference>
<gene>
    <name evidence="3" type="ORF">H9L06_05990</name>
</gene>
<dbReference type="Pfam" id="PF07905">
    <property type="entry name" value="PucR"/>
    <property type="match status" value="1"/>
</dbReference>
<dbReference type="KEGG" id="ldn:H9L06_05990"/>
<evidence type="ECO:0000313" key="4">
    <source>
        <dbReference type="Proteomes" id="UP000515934"/>
    </source>
</evidence>
<feature type="domain" description="PucR C-terminal helix-turn-helix" evidence="2">
    <location>
        <begin position="408"/>
        <end position="464"/>
    </location>
</feature>
<accession>A0A7G9S211</accession>
<dbReference type="Proteomes" id="UP000515934">
    <property type="component" value="Chromosome"/>
</dbReference>
<evidence type="ECO:0000259" key="2">
    <source>
        <dbReference type="Pfam" id="PF13556"/>
    </source>
</evidence>
<keyword evidence="4" id="KW-1185">Reference proteome</keyword>
<dbReference type="RefSeq" id="WP_187554357.1">
    <property type="nucleotide sequence ID" value="NZ_CP060716.1"/>
</dbReference>
<dbReference type="Gene3D" id="1.10.10.2840">
    <property type="entry name" value="PucR C-terminal helix-turn-helix domain"/>
    <property type="match status" value="1"/>
</dbReference>
<dbReference type="InterPro" id="IPR025736">
    <property type="entry name" value="PucR_C-HTH_dom"/>
</dbReference>
<organism evidence="3 4">
    <name type="scientific">Leucobacter denitrificans</name>
    <dbReference type="NCBI Taxonomy" id="683042"/>
    <lineage>
        <taxon>Bacteria</taxon>
        <taxon>Bacillati</taxon>
        <taxon>Actinomycetota</taxon>
        <taxon>Actinomycetes</taxon>
        <taxon>Micrococcales</taxon>
        <taxon>Microbacteriaceae</taxon>
        <taxon>Leucobacter</taxon>
    </lineage>
</organism>
<dbReference type="EMBL" id="CP060716">
    <property type="protein sequence ID" value="QNN61886.1"/>
    <property type="molecule type" value="Genomic_DNA"/>
</dbReference>
<evidence type="ECO:0000259" key="1">
    <source>
        <dbReference type="Pfam" id="PF07905"/>
    </source>
</evidence>
<reference evidence="3 4" key="1">
    <citation type="submission" date="2020-08" db="EMBL/GenBank/DDBJ databases">
        <title>Genome sequence of Leucobacter denitrificans KACC 14055T.</title>
        <authorList>
            <person name="Hyun D.-W."/>
            <person name="Bae J.-W."/>
        </authorList>
    </citation>
    <scope>NUCLEOTIDE SEQUENCE [LARGE SCALE GENOMIC DNA]</scope>
    <source>
        <strain evidence="3 4">KACC 14055</strain>
    </source>
</reference>
<dbReference type="PANTHER" id="PTHR33744">
    <property type="entry name" value="CARBOHYDRATE DIACID REGULATOR"/>
    <property type="match status" value="1"/>
</dbReference>
<dbReference type="AlphaFoldDB" id="A0A7G9S211"/>
<evidence type="ECO:0000313" key="3">
    <source>
        <dbReference type="EMBL" id="QNN61886.1"/>
    </source>
</evidence>
<dbReference type="PANTHER" id="PTHR33744:SF7">
    <property type="entry name" value="PUCR FAMILY TRANSCRIPTIONAL REGULATOR"/>
    <property type="match status" value="1"/>
</dbReference>
<feature type="domain" description="Purine catabolism PurC-like" evidence="1">
    <location>
        <begin position="6"/>
        <end position="121"/>
    </location>
</feature>
<dbReference type="InterPro" id="IPR042070">
    <property type="entry name" value="PucR_C-HTH_sf"/>
</dbReference>
<dbReference type="Pfam" id="PF13556">
    <property type="entry name" value="HTH_30"/>
    <property type="match status" value="1"/>
</dbReference>